<gene>
    <name evidence="3" type="ORF">FA048_04150</name>
</gene>
<evidence type="ECO:0000256" key="1">
    <source>
        <dbReference type="ARBA" id="ARBA00022723"/>
    </source>
</evidence>
<dbReference type="RefSeq" id="WP_136838941.1">
    <property type="nucleotide sequence ID" value="NZ_SWBR01000001.1"/>
</dbReference>
<keyword evidence="4" id="KW-1185">Reference proteome</keyword>
<accession>A0A4U1D020</accession>
<dbReference type="SUPFAM" id="SSF51182">
    <property type="entry name" value="RmlC-like cupins"/>
    <property type="match status" value="1"/>
</dbReference>
<dbReference type="InterPro" id="IPR014710">
    <property type="entry name" value="RmlC-like_jellyroll"/>
</dbReference>
<dbReference type="CDD" id="cd07010">
    <property type="entry name" value="cupin_PMI_type_I_N_bac"/>
    <property type="match status" value="1"/>
</dbReference>
<dbReference type="OrthoDB" id="9808275at2"/>
<evidence type="ECO:0000313" key="4">
    <source>
        <dbReference type="Proteomes" id="UP000309488"/>
    </source>
</evidence>
<evidence type="ECO:0000256" key="2">
    <source>
        <dbReference type="ARBA" id="ARBA00022833"/>
    </source>
</evidence>
<sequence length="610" mass="69769">MKVNANVLDKNEPIINNWRSSSETILPQNINNREKADQGYDIYPYHSLGEGKINNGYESLANWIIAQKNVRIDGFNGVFWELIQDAIDKELKKKGVTVRWTCIADKLKGNTEIEKLIAPFLGEEKSVWGKRTDLNIEDFFHKDQFSSLQPDPKCDVNIAIGIGAALLNWETPIIYLEVPKNEIQYRFRAGTATNFGTTKIEGQLEAYKRSYFVDWVILNDHKQRILADITVVVDAQWKDSINWVFSTDLQQGLKKMSQSVFRVRPWFEAGAWGGHWMQEKIEGLNKDEVNYAWSFELIVPENGVLFESDGNLLEVSFDFLMNQQAPAVLGKHEPIFGTEFPIRFDFLDTFDGGNLSIQCHPSLEYIRKEFGENLTQDETYYILDCKEDAKVYLGFQEDIDPVAFEKELDDSQEHSKEIDITKYVQVLDANKHDLFLIPNGTVHSAGANNLVLEISATPYIFTFKMYDWMRMGLDGHPRPINIDHAFKNLNFDRKGESVKDELIAKPKVIESGLGYEIIHLPTHQEHFYDVHRIEFDDQVTIETHNVCHILMLVEGSTVTIQTIDGTQMSFSYAETFVVPAAAKSYTILNNGKGKAKVVKAFVKDHVNLSI</sequence>
<dbReference type="Gene3D" id="2.60.120.10">
    <property type="entry name" value="Jelly Rolls"/>
    <property type="match status" value="2"/>
</dbReference>
<dbReference type="InterPro" id="IPR011051">
    <property type="entry name" value="RmlC_Cupin_sf"/>
</dbReference>
<dbReference type="Proteomes" id="UP000309488">
    <property type="component" value="Unassembled WGS sequence"/>
</dbReference>
<dbReference type="InterPro" id="IPR051804">
    <property type="entry name" value="Carb_Metab_Reg_Kinase/Isom"/>
</dbReference>
<name>A0A4U1D020_9SPHI</name>
<protein>
    <recommendedName>
        <fullName evidence="5">Mannose-6-phosphate isomerase</fullName>
    </recommendedName>
</protein>
<reference evidence="3 4" key="1">
    <citation type="submission" date="2019-04" db="EMBL/GenBank/DDBJ databases">
        <title>Pedobacter sp. RP-3-22 sp. nov., isolated from Arctic soil.</title>
        <authorList>
            <person name="Dahal R.H."/>
            <person name="Kim D.-U."/>
        </authorList>
    </citation>
    <scope>NUCLEOTIDE SEQUENCE [LARGE SCALE GENOMIC DNA]</scope>
    <source>
        <strain evidence="3 4">RP-3-22</strain>
    </source>
</reference>
<organism evidence="3 4">
    <name type="scientific">Pedobacter polaris</name>
    <dbReference type="NCBI Taxonomy" id="2571273"/>
    <lineage>
        <taxon>Bacteria</taxon>
        <taxon>Pseudomonadati</taxon>
        <taxon>Bacteroidota</taxon>
        <taxon>Sphingobacteriia</taxon>
        <taxon>Sphingobacteriales</taxon>
        <taxon>Sphingobacteriaceae</taxon>
        <taxon>Pedobacter</taxon>
    </lineage>
</organism>
<keyword evidence="2" id="KW-0862">Zinc</keyword>
<proteinExistence type="predicted"/>
<dbReference type="AlphaFoldDB" id="A0A4U1D020"/>
<evidence type="ECO:0008006" key="5">
    <source>
        <dbReference type="Google" id="ProtNLM"/>
    </source>
</evidence>
<dbReference type="EMBL" id="SWBR01000001">
    <property type="protein sequence ID" value="TKC13288.1"/>
    <property type="molecule type" value="Genomic_DNA"/>
</dbReference>
<evidence type="ECO:0000313" key="3">
    <source>
        <dbReference type="EMBL" id="TKC13288.1"/>
    </source>
</evidence>
<dbReference type="GO" id="GO:0046872">
    <property type="term" value="F:metal ion binding"/>
    <property type="evidence" value="ECO:0007669"/>
    <property type="project" value="UniProtKB-KW"/>
</dbReference>
<dbReference type="PANTHER" id="PTHR42742">
    <property type="entry name" value="TRANSCRIPTIONAL REPRESSOR MPRA"/>
    <property type="match status" value="1"/>
</dbReference>
<keyword evidence="1" id="KW-0479">Metal-binding</keyword>
<dbReference type="PANTHER" id="PTHR42742:SF3">
    <property type="entry name" value="FRUCTOKINASE"/>
    <property type="match status" value="1"/>
</dbReference>
<comment type="caution">
    <text evidence="3">The sequence shown here is derived from an EMBL/GenBank/DDBJ whole genome shotgun (WGS) entry which is preliminary data.</text>
</comment>